<dbReference type="Gene3D" id="1.10.510.10">
    <property type="entry name" value="Transferase(Phosphotransferase) domain 1"/>
    <property type="match status" value="1"/>
</dbReference>
<dbReference type="InterPro" id="IPR011009">
    <property type="entry name" value="Kinase-like_dom_sf"/>
</dbReference>
<accession>A0A9D2KEU8</accession>
<dbReference type="CDD" id="cd14014">
    <property type="entry name" value="STKc_PknB_like"/>
    <property type="match status" value="1"/>
</dbReference>
<dbReference type="GO" id="GO:0004674">
    <property type="term" value="F:protein serine/threonine kinase activity"/>
    <property type="evidence" value="ECO:0007669"/>
    <property type="project" value="TreeGrafter"/>
</dbReference>
<dbReference type="PANTHER" id="PTHR43289">
    <property type="entry name" value="MITOGEN-ACTIVATED PROTEIN KINASE KINASE KINASE 20-RELATED"/>
    <property type="match status" value="1"/>
</dbReference>
<evidence type="ECO:0000313" key="7">
    <source>
        <dbReference type="Proteomes" id="UP000824108"/>
    </source>
</evidence>
<dbReference type="AlphaFoldDB" id="A0A9D2KEU8"/>
<dbReference type="InterPro" id="IPR008271">
    <property type="entry name" value="Ser/Thr_kinase_AS"/>
</dbReference>
<dbReference type="Proteomes" id="UP000824108">
    <property type="component" value="Unassembled WGS sequence"/>
</dbReference>
<dbReference type="InterPro" id="IPR000719">
    <property type="entry name" value="Prot_kinase_dom"/>
</dbReference>
<keyword evidence="2" id="KW-0547">Nucleotide-binding</keyword>
<organism evidence="6 7">
    <name type="scientific">Candidatus Bacteroides merdavium</name>
    <dbReference type="NCBI Taxonomy" id="2838472"/>
    <lineage>
        <taxon>Bacteria</taxon>
        <taxon>Pseudomonadati</taxon>
        <taxon>Bacteroidota</taxon>
        <taxon>Bacteroidia</taxon>
        <taxon>Bacteroidales</taxon>
        <taxon>Bacteroidaceae</taxon>
        <taxon>Bacteroides</taxon>
    </lineage>
</organism>
<name>A0A9D2KEU8_9BACE</name>
<keyword evidence="3 6" id="KW-0418">Kinase</keyword>
<comment type="caution">
    <text evidence="6">The sequence shown here is derived from an EMBL/GenBank/DDBJ whole genome shotgun (WGS) entry which is preliminary data.</text>
</comment>
<sequence>MADNEISSGFLDADVLSGEQSFTDITEVYVSVSGFGRLFRCQRYNRLHMLKALKPAYIGNPFYEQALRKEFDISYQLEHPHVCRALGWETISGLGHCIVMEYIDGLSLREFMAQGKLTPELARKFVQELCSALGYLHGKQIVHRDLKPENILVTYNGNNIKLIDFGLSDCDDYDALKLPAGTRYYLAPEALNPGQPLDLRADIYSLGIIIGEMAELLGDKQLAAVSRRCTRRRPEDRYPSASAVARNMADSRPYPHLYRWVAAVGVLLLVAGGYTYYNSRGTVLPPTDFPVYGNYSLPVDTWAQLTDSIGVERAVTSEYPVPAQRQSAACEHCREALYELREVR</sequence>
<dbReference type="SMART" id="SM00220">
    <property type="entry name" value="S_TKc"/>
    <property type="match status" value="1"/>
</dbReference>
<dbReference type="PROSITE" id="PS00108">
    <property type="entry name" value="PROTEIN_KINASE_ST"/>
    <property type="match status" value="1"/>
</dbReference>
<keyword evidence="4" id="KW-0067">ATP-binding</keyword>
<evidence type="ECO:0000313" key="6">
    <source>
        <dbReference type="EMBL" id="HIZ92676.1"/>
    </source>
</evidence>
<feature type="domain" description="Protein kinase" evidence="5">
    <location>
        <begin position="24"/>
        <end position="344"/>
    </location>
</feature>
<dbReference type="PANTHER" id="PTHR43289:SF6">
    <property type="entry name" value="SERINE_THREONINE-PROTEIN KINASE NEKL-3"/>
    <property type="match status" value="1"/>
</dbReference>
<evidence type="ECO:0000256" key="3">
    <source>
        <dbReference type="ARBA" id="ARBA00022777"/>
    </source>
</evidence>
<proteinExistence type="predicted"/>
<evidence type="ECO:0000259" key="5">
    <source>
        <dbReference type="PROSITE" id="PS50011"/>
    </source>
</evidence>
<dbReference type="EMBL" id="DXAV01000091">
    <property type="protein sequence ID" value="HIZ92676.1"/>
    <property type="molecule type" value="Genomic_DNA"/>
</dbReference>
<evidence type="ECO:0000256" key="2">
    <source>
        <dbReference type="ARBA" id="ARBA00022741"/>
    </source>
</evidence>
<evidence type="ECO:0000256" key="1">
    <source>
        <dbReference type="ARBA" id="ARBA00022679"/>
    </source>
</evidence>
<evidence type="ECO:0000256" key="4">
    <source>
        <dbReference type="ARBA" id="ARBA00022840"/>
    </source>
</evidence>
<gene>
    <name evidence="6" type="ORF">H9807_11280</name>
</gene>
<reference evidence="6" key="2">
    <citation type="submission" date="2021-04" db="EMBL/GenBank/DDBJ databases">
        <authorList>
            <person name="Gilroy R."/>
        </authorList>
    </citation>
    <scope>NUCLEOTIDE SEQUENCE</scope>
    <source>
        <strain evidence="6">CHK118-2852</strain>
    </source>
</reference>
<dbReference type="Pfam" id="PF00069">
    <property type="entry name" value="Pkinase"/>
    <property type="match status" value="1"/>
</dbReference>
<dbReference type="GO" id="GO:0005524">
    <property type="term" value="F:ATP binding"/>
    <property type="evidence" value="ECO:0007669"/>
    <property type="project" value="UniProtKB-KW"/>
</dbReference>
<protein>
    <submittedName>
        <fullName evidence="6">Serine/threonine-protein kinase</fullName>
    </submittedName>
</protein>
<reference evidence="6" key="1">
    <citation type="journal article" date="2021" name="PeerJ">
        <title>Extensive microbial diversity within the chicken gut microbiome revealed by metagenomics and culture.</title>
        <authorList>
            <person name="Gilroy R."/>
            <person name="Ravi A."/>
            <person name="Getino M."/>
            <person name="Pursley I."/>
            <person name="Horton D.L."/>
            <person name="Alikhan N.F."/>
            <person name="Baker D."/>
            <person name="Gharbi K."/>
            <person name="Hall N."/>
            <person name="Watson M."/>
            <person name="Adriaenssens E.M."/>
            <person name="Foster-Nyarko E."/>
            <person name="Jarju S."/>
            <person name="Secka A."/>
            <person name="Antonio M."/>
            <person name="Oren A."/>
            <person name="Chaudhuri R.R."/>
            <person name="La Ragione R."/>
            <person name="Hildebrand F."/>
            <person name="Pallen M.J."/>
        </authorList>
    </citation>
    <scope>NUCLEOTIDE SEQUENCE</scope>
    <source>
        <strain evidence="6">CHK118-2852</strain>
    </source>
</reference>
<keyword evidence="1" id="KW-0808">Transferase</keyword>
<dbReference type="PROSITE" id="PS50011">
    <property type="entry name" value="PROTEIN_KINASE_DOM"/>
    <property type="match status" value="1"/>
</dbReference>
<dbReference type="SUPFAM" id="SSF56112">
    <property type="entry name" value="Protein kinase-like (PK-like)"/>
    <property type="match status" value="1"/>
</dbReference>